<organism evidence="1 2">
    <name type="scientific">Vreelandella olivaria</name>
    <dbReference type="NCBI Taxonomy" id="390919"/>
    <lineage>
        <taxon>Bacteria</taxon>
        <taxon>Pseudomonadati</taxon>
        <taxon>Pseudomonadota</taxon>
        <taxon>Gammaproteobacteria</taxon>
        <taxon>Oceanospirillales</taxon>
        <taxon>Halomonadaceae</taxon>
        <taxon>Vreelandella</taxon>
    </lineage>
</organism>
<reference evidence="2" key="1">
    <citation type="journal article" date="2019" name="Microbiol. Resour. Announc.">
        <title>Complete Genome Sequence of Halomonas olivaria, a Moderately Halophilic Bacterium Isolated from Olive Processing Effluents, Obtained by Nanopore Sequencing.</title>
        <authorList>
            <person name="Nagata S."/>
            <person name="Ii K.M."/>
            <person name="Tsukimi T."/>
            <person name="Miura M.C."/>
            <person name="Galipon J."/>
            <person name="Arakawa K."/>
        </authorList>
    </citation>
    <scope>NUCLEOTIDE SEQUENCE [LARGE SCALE GENOMIC DNA]</scope>
    <source>
        <strain evidence="2">TYRC17</strain>
    </source>
</reference>
<dbReference type="Proteomes" id="UP000289555">
    <property type="component" value="Chromosome"/>
</dbReference>
<keyword evidence="2" id="KW-1185">Reference proteome</keyword>
<evidence type="ECO:0000313" key="2">
    <source>
        <dbReference type="Proteomes" id="UP000289555"/>
    </source>
</evidence>
<accession>A0ABN5X7Q0</accession>
<protein>
    <submittedName>
        <fullName evidence="1">Uncharacterized protein</fullName>
    </submittedName>
</protein>
<dbReference type="EMBL" id="AP019416">
    <property type="protein sequence ID" value="BBI52786.1"/>
    <property type="molecule type" value="Genomic_DNA"/>
</dbReference>
<evidence type="ECO:0000313" key="1">
    <source>
        <dbReference type="EMBL" id="BBI52786.1"/>
    </source>
</evidence>
<gene>
    <name evidence="1" type="ORF">HORIV_52070</name>
</gene>
<dbReference type="SUPFAM" id="SSF52402">
    <property type="entry name" value="Adenine nucleotide alpha hydrolases-like"/>
    <property type="match status" value="1"/>
</dbReference>
<dbReference type="Gene3D" id="3.40.50.620">
    <property type="entry name" value="HUPs"/>
    <property type="match status" value="1"/>
</dbReference>
<name>A0ABN5X7Q0_9GAMM</name>
<sequence length="84" mass="9268">MVIVGAETAENRSQLNWALETLREAGHTAEGAIRAGEVEETLRTYKQENDIDMLVMGPTATRGFVTCWSAVLPPRCCVKPNCRC</sequence>
<proteinExistence type="predicted"/>
<dbReference type="InterPro" id="IPR014729">
    <property type="entry name" value="Rossmann-like_a/b/a_fold"/>
</dbReference>